<dbReference type="PRINTS" id="PR01590">
    <property type="entry name" value="HTHFIS"/>
</dbReference>
<dbReference type="Gene3D" id="1.10.10.60">
    <property type="entry name" value="Homeodomain-like"/>
    <property type="match status" value="1"/>
</dbReference>
<dbReference type="Pfam" id="PF02954">
    <property type="entry name" value="HTH_8"/>
    <property type="match status" value="1"/>
</dbReference>
<dbReference type="InterPro" id="IPR025943">
    <property type="entry name" value="Sigma_54_int_dom_ATP-bd_2"/>
</dbReference>
<sequence length="608" mass="68483">MVNETVKRNVWQRFVREGVLDAARLQKRIEESWYMCQKKGVNPYDGKGSDILTPEQLKQRLEKNDRLTSIAGPIMDKVMMSIQQANTMILLVDKEGYILAARGPDPTLKRASKINFIEGSKWTEDVVGTNAVGTALRTGEAITVVGTEHYSVASQHFSCSAAPIHAPDGTLLGVLDMTSALADSRHEHMLAAVCAAAFAIEQQWASLAKMDEQSLIMAASFYRQHTAPMAAVSASGFIIWMNDVMKEQCQMTVPFLLCELPKNVWKQDIMRDVYNESGSFQIGRLIQFANVKKTPALNGWIDTFHYSGVIGTSESFQHVLWQAERVAKTDAAVHIYGETGTGKEILARAIHQNSSRRKNGPFVAVNCGAIPASLMESELFGYEGGAFTGASRSGYQGKIRDADGGTLFLDEIGDIPEQMQISLLRVLQEQEVMPVGASKPIPVNLRIITATHRNLIELVNTRKMREDLFYRIYVFPIQLPPLRHRLCDMERFIDDYKKRTKWNGVVPESLMRTFKQHSFPGNFRELFNILDRIRILYGDHVPSGLSASDCMTSLERKCEKQWTSRQEMEREELMQALKDAKGHAPTAAKQMGIPRSTFYRKLKQYEMN</sequence>
<dbReference type="InterPro" id="IPR002078">
    <property type="entry name" value="Sigma_54_int"/>
</dbReference>
<dbReference type="InterPro" id="IPR002197">
    <property type="entry name" value="HTH_Fis"/>
</dbReference>
<dbReference type="GO" id="GO:0005524">
    <property type="term" value="F:ATP binding"/>
    <property type="evidence" value="ECO:0007669"/>
    <property type="project" value="UniProtKB-KW"/>
</dbReference>
<dbReference type="AlphaFoldDB" id="A0A1E7DSP3"/>
<dbReference type="FunFam" id="3.40.50.300:FF:000006">
    <property type="entry name" value="DNA-binding transcriptional regulator NtrC"/>
    <property type="match status" value="1"/>
</dbReference>
<dbReference type="CDD" id="cd00009">
    <property type="entry name" value="AAA"/>
    <property type="match status" value="1"/>
</dbReference>
<dbReference type="GO" id="GO:0006355">
    <property type="term" value="P:regulation of DNA-templated transcription"/>
    <property type="evidence" value="ECO:0007669"/>
    <property type="project" value="InterPro"/>
</dbReference>
<keyword evidence="2" id="KW-0067">ATP-binding</keyword>
<evidence type="ECO:0000256" key="2">
    <source>
        <dbReference type="ARBA" id="ARBA00022840"/>
    </source>
</evidence>
<dbReference type="GO" id="GO:0043565">
    <property type="term" value="F:sequence-specific DNA binding"/>
    <property type="evidence" value="ECO:0007669"/>
    <property type="project" value="InterPro"/>
</dbReference>
<evidence type="ECO:0000259" key="3">
    <source>
        <dbReference type="PROSITE" id="PS50045"/>
    </source>
</evidence>
<dbReference type="STRING" id="1714016.BA724_15705"/>
<dbReference type="Pfam" id="PF00158">
    <property type="entry name" value="Sigma54_activat"/>
    <property type="match status" value="1"/>
</dbReference>
<evidence type="ECO:0000313" key="4">
    <source>
        <dbReference type="EMBL" id="OES46035.1"/>
    </source>
</evidence>
<keyword evidence="1" id="KW-0547">Nucleotide-binding</keyword>
<accession>A0A1E7DSP3</accession>
<dbReference type="EMBL" id="MAMP01000006">
    <property type="protein sequence ID" value="OES46035.1"/>
    <property type="molecule type" value="Genomic_DNA"/>
</dbReference>
<proteinExistence type="predicted"/>
<dbReference type="PANTHER" id="PTHR32071">
    <property type="entry name" value="TRANSCRIPTIONAL REGULATORY PROTEIN"/>
    <property type="match status" value="1"/>
</dbReference>
<dbReference type="SMART" id="SM00382">
    <property type="entry name" value="AAA"/>
    <property type="match status" value="1"/>
</dbReference>
<organism evidence="4 5">
    <name type="scientific">Domibacillus iocasae</name>
    <dbReference type="NCBI Taxonomy" id="1714016"/>
    <lineage>
        <taxon>Bacteria</taxon>
        <taxon>Bacillati</taxon>
        <taxon>Bacillota</taxon>
        <taxon>Bacilli</taxon>
        <taxon>Bacillales</taxon>
        <taxon>Bacillaceae</taxon>
        <taxon>Domibacillus</taxon>
    </lineage>
</organism>
<dbReference type="InterPro" id="IPR009057">
    <property type="entry name" value="Homeodomain-like_sf"/>
</dbReference>
<feature type="domain" description="Sigma-54 factor interaction" evidence="3">
    <location>
        <begin position="309"/>
        <end position="535"/>
    </location>
</feature>
<dbReference type="InterPro" id="IPR029016">
    <property type="entry name" value="GAF-like_dom_sf"/>
</dbReference>
<dbReference type="PANTHER" id="PTHR32071:SF101">
    <property type="entry name" value="ACETOIN DEHYDROGENASE OPERON TRANSCRIPTIONAL ACTIVATOR ACOR"/>
    <property type="match status" value="1"/>
</dbReference>
<dbReference type="PROSITE" id="PS00676">
    <property type="entry name" value="SIGMA54_INTERACT_2"/>
    <property type="match status" value="1"/>
</dbReference>
<dbReference type="InterPro" id="IPR027417">
    <property type="entry name" value="P-loop_NTPase"/>
</dbReference>
<dbReference type="SUPFAM" id="SSF52540">
    <property type="entry name" value="P-loop containing nucleoside triphosphate hydrolases"/>
    <property type="match status" value="1"/>
</dbReference>
<dbReference type="SUPFAM" id="SSF46689">
    <property type="entry name" value="Homeodomain-like"/>
    <property type="match status" value="1"/>
</dbReference>
<dbReference type="OrthoDB" id="9771372at2"/>
<dbReference type="InterPro" id="IPR003593">
    <property type="entry name" value="AAA+_ATPase"/>
</dbReference>
<keyword evidence="5" id="KW-1185">Reference proteome</keyword>
<dbReference type="RefSeq" id="WP_069937193.1">
    <property type="nucleotide sequence ID" value="NZ_MAMP01000006.1"/>
</dbReference>
<dbReference type="SUPFAM" id="SSF55781">
    <property type="entry name" value="GAF domain-like"/>
    <property type="match status" value="1"/>
</dbReference>
<reference evidence="4 5" key="1">
    <citation type="submission" date="2016-06" db="EMBL/GenBank/DDBJ databases">
        <title>Domibacillus iocasae genome sequencing.</title>
        <authorList>
            <person name="Verma A."/>
            <person name="Pal Y."/>
            <person name="Ojha A.K."/>
            <person name="Krishnamurthi S."/>
        </authorList>
    </citation>
    <scope>NUCLEOTIDE SEQUENCE [LARGE SCALE GENOMIC DNA]</scope>
    <source>
        <strain evidence="4 5">DSM 29979</strain>
    </source>
</reference>
<protein>
    <recommendedName>
        <fullName evidence="3">Sigma-54 factor interaction domain-containing protein</fullName>
    </recommendedName>
</protein>
<evidence type="ECO:0000313" key="5">
    <source>
        <dbReference type="Proteomes" id="UP000095658"/>
    </source>
</evidence>
<comment type="caution">
    <text evidence="4">The sequence shown here is derived from an EMBL/GenBank/DDBJ whole genome shotgun (WGS) entry which is preliminary data.</text>
</comment>
<dbReference type="Gene3D" id="1.10.8.60">
    <property type="match status" value="1"/>
</dbReference>
<evidence type="ECO:0000256" key="1">
    <source>
        <dbReference type="ARBA" id="ARBA00022741"/>
    </source>
</evidence>
<dbReference type="Gene3D" id="3.30.450.40">
    <property type="match status" value="1"/>
</dbReference>
<dbReference type="Proteomes" id="UP000095658">
    <property type="component" value="Unassembled WGS sequence"/>
</dbReference>
<name>A0A1E7DSP3_9BACI</name>
<gene>
    <name evidence="4" type="ORF">BA724_15705</name>
</gene>
<dbReference type="PROSITE" id="PS50045">
    <property type="entry name" value="SIGMA54_INTERACT_4"/>
    <property type="match status" value="1"/>
</dbReference>
<dbReference type="Gene3D" id="3.40.50.300">
    <property type="entry name" value="P-loop containing nucleotide triphosphate hydrolases"/>
    <property type="match status" value="1"/>
</dbReference>